<comment type="caution">
    <text evidence="8">The sequence shown here is derived from an EMBL/GenBank/DDBJ whole genome shotgun (WGS) entry which is preliminary data.</text>
</comment>
<keyword evidence="4 6" id="KW-0663">Pyridoxal phosphate</keyword>
<evidence type="ECO:0000313" key="8">
    <source>
        <dbReference type="EMBL" id="MRH41395.1"/>
    </source>
</evidence>
<evidence type="ECO:0000256" key="4">
    <source>
        <dbReference type="ARBA" id="ARBA00022898"/>
    </source>
</evidence>
<dbReference type="GO" id="GO:0030170">
    <property type="term" value="F:pyridoxal phosphate binding"/>
    <property type="evidence" value="ECO:0007669"/>
    <property type="project" value="InterPro"/>
</dbReference>
<evidence type="ECO:0000256" key="2">
    <source>
        <dbReference type="ARBA" id="ARBA00009533"/>
    </source>
</evidence>
<comment type="cofactor">
    <cofactor evidence="1 6 7">
        <name>pyridoxal 5'-phosphate</name>
        <dbReference type="ChEBI" id="CHEBI:597326"/>
    </cofactor>
</comment>
<dbReference type="InterPro" id="IPR015424">
    <property type="entry name" value="PyrdxlP-dep_Trfase"/>
</dbReference>
<dbReference type="GO" id="GO:0019752">
    <property type="term" value="P:carboxylic acid metabolic process"/>
    <property type="evidence" value="ECO:0007669"/>
    <property type="project" value="InterPro"/>
</dbReference>
<dbReference type="GO" id="GO:0004058">
    <property type="term" value="F:aromatic-L-amino-acid decarboxylase activity"/>
    <property type="evidence" value="ECO:0007669"/>
    <property type="project" value="UniProtKB-ARBA"/>
</dbReference>
<reference evidence="8" key="1">
    <citation type="submission" date="2019-11" db="EMBL/GenBank/DDBJ databases">
        <authorList>
            <person name="Li J."/>
        </authorList>
    </citation>
    <scope>NUCLEOTIDE SEQUENCE</scope>
    <source>
        <strain evidence="8">B6B</strain>
    </source>
</reference>
<dbReference type="InterPro" id="IPR002129">
    <property type="entry name" value="PyrdxlP-dep_de-COase"/>
</dbReference>
<keyword evidence="8" id="KW-0032">Aminotransferase</keyword>
<evidence type="ECO:0000256" key="7">
    <source>
        <dbReference type="RuleBase" id="RU000382"/>
    </source>
</evidence>
<keyword evidence="5 7" id="KW-0456">Lyase</keyword>
<gene>
    <name evidence="8" type="ORF">GH741_01750</name>
</gene>
<evidence type="ECO:0000256" key="3">
    <source>
        <dbReference type="ARBA" id="ARBA00022793"/>
    </source>
</evidence>
<dbReference type="SUPFAM" id="SSF53383">
    <property type="entry name" value="PLP-dependent transferases"/>
    <property type="match status" value="1"/>
</dbReference>
<organism evidence="8 9">
    <name type="scientific">Aquibacillus halophilus</name>
    <dbReference type="NCBI Taxonomy" id="930132"/>
    <lineage>
        <taxon>Bacteria</taxon>
        <taxon>Bacillati</taxon>
        <taxon>Bacillota</taxon>
        <taxon>Bacilli</taxon>
        <taxon>Bacillales</taxon>
        <taxon>Bacillaceae</taxon>
        <taxon>Aquibacillus</taxon>
    </lineage>
</organism>
<dbReference type="EMBL" id="WJNG01000002">
    <property type="protein sequence ID" value="MRH41395.1"/>
    <property type="molecule type" value="Genomic_DNA"/>
</dbReference>
<name>A0A6A8D6K5_9BACI</name>
<dbReference type="PANTHER" id="PTHR11999:SF70">
    <property type="entry name" value="MIP05841P"/>
    <property type="match status" value="1"/>
</dbReference>
<dbReference type="PANTHER" id="PTHR11999">
    <property type="entry name" value="GROUP II PYRIDOXAL-5-PHOSPHATE DECARBOXYLASE"/>
    <property type="match status" value="1"/>
</dbReference>
<evidence type="ECO:0000256" key="5">
    <source>
        <dbReference type="ARBA" id="ARBA00023239"/>
    </source>
</evidence>
<dbReference type="Gene3D" id="3.90.1150.10">
    <property type="entry name" value="Aspartate Aminotransferase, domain 1"/>
    <property type="match status" value="1"/>
</dbReference>
<accession>A0A6A8D6K5</accession>
<dbReference type="GO" id="GO:0008483">
    <property type="term" value="F:transaminase activity"/>
    <property type="evidence" value="ECO:0007669"/>
    <property type="project" value="UniProtKB-KW"/>
</dbReference>
<keyword evidence="3" id="KW-0210">Decarboxylase</keyword>
<proteinExistence type="inferred from homology"/>
<dbReference type="InterPro" id="IPR010977">
    <property type="entry name" value="Aromatic_deC"/>
</dbReference>
<dbReference type="Proteomes" id="UP000799092">
    <property type="component" value="Unassembled WGS sequence"/>
</dbReference>
<comment type="similarity">
    <text evidence="2 7">Belongs to the group II decarboxylase family.</text>
</comment>
<dbReference type="OrthoDB" id="9803665at2"/>
<keyword evidence="9" id="KW-1185">Reference proteome</keyword>
<sequence>MSNTMNSPVFPSQDAIDQLEAFHESLPDYGAEALEIIKKLHRDGAPATVAQTGGRYFGFVNGGIVPAALATKWLTDTWDQNAAMYVMSPVASVLEEICEQWLVDLLGLPDNSAAGFVSGSSLATLCGLAAGRNTLLQRLNYDVASRGLFGAPEIRVVLSEQAHSTVFKALSLLGLGTERLIKVPADEEGRILIHSIPKLDERTLLILQAGNVSSGAFDDFTSICEMARKAGTWVHIDGAFGLWAAASEPLKHLTKGIELADSWSVDAHKTLNAPYDNGIVLCRHRKALGQALSMSASYLEYSQQRDGMKYTPDASQRARAVDLWATLKSLGKQGVSELVEDLHQKALYFSRSLEQNGFIINNKVCFNQVLVSMEDENLTKKTLELVQNSGECWCGGATWKGKSVIRISVSSYRTDYKDIDRSVAAFVQAKEVAVNTP</sequence>
<evidence type="ECO:0000256" key="6">
    <source>
        <dbReference type="PIRSR" id="PIRSR602129-50"/>
    </source>
</evidence>
<dbReference type="AlphaFoldDB" id="A0A6A8D6K5"/>
<protein>
    <submittedName>
        <fullName evidence="8">Aminotransferase class V-fold PLP-dependent enzyme</fullName>
    </submittedName>
</protein>
<dbReference type="InterPro" id="IPR015422">
    <property type="entry name" value="PyrdxlP-dep_Trfase_small"/>
</dbReference>
<feature type="modified residue" description="N6-(pyridoxal phosphate)lysine" evidence="6">
    <location>
        <position position="269"/>
    </location>
</feature>
<evidence type="ECO:0000256" key="1">
    <source>
        <dbReference type="ARBA" id="ARBA00001933"/>
    </source>
</evidence>
<dbReference type="Pfam" id="PF00282">
    <property type="entry name" value="Pyridoxal_deC"/>
    <property type="match status" value="1"/>
</dbReference>
<keyword evidence="8" id="KW-0808">Transferase</keyword>
<dbReference type="InterPro" id="IPR015421">
    <property type="entry name" value="PyrdxlP-dep_Trfase_major"/>
</dbReference>
<evidence type="ECO:0000313" key="9">
    <source>
        <dbReference type="Proteomes" id="UP000799092"/>
    </source>
</evidence>
<dbReference type="Gene3D" id="3.40.640.10">
    <property type="entry name" value="Type I PLP-dependent aspartate aminotransferase-like (Major domain)"/>
    <property type="match status" value="1"/>
</dbReference>